<accession>A0A4Y2JDF5</accession>
<dbReference type="AlphaFoldDB" id="A0A4Y2JDF5"/>
<reference evidence="2 3" key="1">
    <citation type="journal article" date="2019" name="Sci. Rep.">
        <title>Orb-weaving spider Araneus ventricosus genome elucidates the spidroin gene catalogue.</title>
        <authorList>
            <person name="Kono N."/>
            <person name="Nakamura H."/>
            <person name="Ohtoshi R."/>
            <person name="Moran D.A.P."/>
            <person name="Shinohara A."/>
            <person name="Yoshida Y."/>
            <person name="Fujiwara M."/>
            <person name="Mori M."/>
            <person name="Tomita M."/>
            <person name="Arakawa K."/>
        </authorList>
    </citation>
    <scope>NUCLEOTIDE SEQUENCE [LARGE SCALE GENOMIC DNA]</scope>
</reference>
<protein>
    <submittedName>
        <fullName evidence="2">Uncharacterized protein</fullName>
    </submittedName>
</protein>
<gene>
    <name evidence="2" type="ORF">AVEN_203647_1</name>
</gene>
<evidence type="ECO:0000313" key="2">
    <source>
        <dbReference type="EMBL" id="GBM87282.1"/>
    </source>
</evidence>
<organism evidence="2 3">
    <name type="scientific">Araneus ventricosus</name>
    <name type="common">Orbweaver spider</name>
    <name type="synonym">Epeira ventricosa</name>
    <dbReference type="NCBI Taxonomy" id="182803"/>
    <lineage>
        <taxon>Eukaryota</taxon>
        <taxon>Metazoa</taxon>
        <taxon>Ecdysozoa</taxon>
        <taxon>Arthropoda</taxon>
        <taxon>Chelicerata</taxon>
        <taxon>Arachnida</taxon>
        <taxon>Araneae</taxon>
        <taxon>Araneomorphae</taxon>
        <taxon>Entelegynae</taxon>
        <taxon>Araneoidea</taxon>
        <taxon>Araneidae</taxon>
        <taxon>Araneus</taxon>
    </lineage>
</organism>
<feature type="compositionally biased region" description="Polar residues" evidence="1">
    <location>
        <begin position="1"/>
        <end position="10"/>
    </location>
</feature>
<evidence type="ECO:0000256" key="1">
    <source>
        <dbReference type="SAM" id="MobiDB-lite"/>
    </source>
</evidence>
<sequence length="90" mass="9540">METVQDTGSSEKALDTVVQEPPQPQKIVVSITVRAASRSFTASQSAPVTWQPQEPVYPSDISRASMRQGGGVGKRPAVNVSSLLRTGGPF</sequence>
<proteinExistence type="predicted"/>
<evidence type="ECO:0000313" key="3">
    <source>
        <dbReference type="Proteomes" id="UP000499080"/>
    </source>
</evidence>
<feature type="region of interest" description="Disordered" evidence="1">
    <location>
        <begin position="1"/>
        <end position="21"/>
    </location>
</feature>
<name>A0A4Y2JDF5_ARAVE</name>
<dbReference type="Proteomes" id="UP000499080">
    <property type="component" value="Unassembled WGS sequence"/>
</dbReference>
<comment type="caution">
    <text evidence="2">The sequence shown here is derived from an EMBL/GenBank/DDBJ whole genome shotgun (WGS) entry which is preliminary data.</text>
</comment>
<feature type="region of interest" description="Disordered" evidence="1">
    <location>
        <begin position="60"/>
        <end position="90"/>
    </location>
</feature>
<keyword evidence="3" id="KW-1185">Reference proteome</keyword>
<dbReference type="EMBL" id="BGPR01003370">
    <property type="protein sequence ID" value="GBM87282.1"/>
    <property type="molecule type" value="Genomic_DNA"/>
</dbReference>